<dbReference type="Proteomes" id="UP000179129">
    <property type="component" value="Unassembled WGS sequence"/>
</dbReference>
<evidence type="ECO:0000256" key="1">
    <source>
        <dbReference type="SAM" id="SignalP"/>
    </source>
</evidence>
<name>A0A1F5YMH0_9BACT</name>
<dbReference type="InterPro" id="IPR015943">
    <property type="entry name" value="WD40/YVTN_repeat-like_dom_sf"/>
</dbReference>
<comment type="caution">
    <text evidence="2">The sequence shown here is derived from an EMBL/GenBank/DDBJ whole genome shotgun (WGS) entry which is preliminary data.</text>
</comment>
<evidence type="ECO:0008006" key="4">
    <source>
        <dbReference type="Google" id="ProtNLM"/>
    </source>
</evidence>
<dbReference type="SUPFAM" id="SSF50952">
    <property type="entry name" value="Soluble quinoprotein glucose dehydrogenase"/>
    <property type="match status" value="1"/>
</dbReference>
<sequence length="428" mass="46559">MRTQKNRLTRKRALGLILAASLAFAGVGLAERWLAGEVLDLTRESGGEIPYGQSAVTSLTAGPDGNIYGGTSADRPGKEAYLFRYAGGQVEILGKLSPALPGQQKINHALLAGADGNLYGGTWTEAPGKDRPQPSGHLFRYDIAARKVSDLGIVAEGEGIYVMTPGQDGKILYGVTEPSCLFFSYEIASGKIRVIGDIMATIKDYLNPPKETGEGKLVVTDVGEERGKGWERSIGGSAWRKRYFPPRAIICDREGNIWGSRDQGYFFKYDLRQDRLVDTEVQMPLMIGTEDAIITEISVDALARDSSGMIYGGTYSDGYLFKFNPANGEVICLGKPIRQQRIRALAVGADGMLYGVGGEDSGISKLFRYNPQNGDLRELGVIHERGWTIYRIDTLVSGADGALYLGESSRISHLIRIKDIRYISVLGA</sequence>
<dbReference type="EMBL" id="MFIX01000211">
    <property type="protein sequence ID" value="OGG01304.1"/>
    <property type="molecule type" value="Genomic_DNA"/>
</dbReference>
<dbReference type="AlphaFoldDB" id="A0A1F5YMH0"/>
<reference evidence="2 3" key="1">
    <citation type="journal article" date="2016" name="Nat. Commun.">
        <title>Thousands of microbial genomes shed light on interconnected biogeochemical processes in an aquifer system.</title>
        <authorList>
            <person name="Anantharaman K."/>
            <person name="Brown C.T."/>
            <person name="Hug L.A."/>
            <person name="Sharon I."/>
            <person name="Castelle C.J."/>
            <person name="Probst A.J."/>
            <person name="Thomas B.C."/>
            <person name="Singh A."/>
            <person name="Wilkins M.J."/>
            <person name="Karaoz U."/>
            <person name="Brodie E.L."/>
            <person name="Williams K.H."/>
            <person name="Hubbard S.S."/>
            <person name="Banfield J.F."/>
        </authorList>
    </citation>
    <scope>NUCLEOTIDE SEQUENCE [LARGE SCALE GENOMIC DNA]</scope>
</reference>
<dbReference type="InterPro" id="IPR011041">
    <property type="entry name" value="Quinoprot_gluc/sorb_DH_b-prop"/>
</dbReference>
<evidence type="ECO:0000313" key="3">
    <source>
        <dbReference type="Proteomes" id="UP000179129"/>
    </source>
</evidence>
<protein>
    <recommendedName>
        <fullName evidence="4">SMP-30/Gluconolactonase/LRE-like region domain-containing protein</fullName>
    </recommendedName>
</protein>
<feature type="signal peptide" evidence="1">
    <location>
        <begin position="1"/>
        <end position="25"/>
    </location>
</feature>
<organism evidence="2 3">
    <name type="scientific">Candidatus Glassbacteria bacterium RIFCSPLOWO2_12_FULL_58_11</name>
    <dbReference type="NCBI Taxonomy" id="1817867"/>
    <lineage>
        <taxon>Bacteria</taxon>
        <taxon>Candidatus Glassiibacteriota</taxon>
    </lineage>
</organism>
<evidence type="ECO:0000313" key="2">
    <source>
        <dbReference type="EMBL" id="OGG01304.1"/>
    </source>
</evidence>
<keyword evidence="1" id="KW-0732">Signal</keyword>
<dbReference type="Gene3D" id="2.130.10.10">
    <property type="entry name" value="YVTN repeat-like/Quinoprotein amine dehydrogenase"/>
    <property type="match status" value="1"/>
</dbReference>
<proteinExistence type="predicted"/>
<feature type="chain" id="PRO_5009522529" description="SMP-30/Gluconolactonase/LRE-like region domain-containing protein" evidence="1">
    <location>
        <begin position="26"/>
        <end position="428"/>
    </location>
</feature>
<accession>A0A1F5YMH0</accession>
<gene>
    <name evidence="2" type="ORF">A3F83_13350</name>
</gene>